<reference evidence="1 2" key="1">
    <citation type="journal article" date="2019" name="Sci. Rep.">
        <title>Orb-weaving spider Araneus ventricosus genome elucidates the spidroin gene catalogue.</title>
        <authorList>
            <person name="Kono N."/>
            <person name="Nakamura H."/>
            <person name="Ohtoshi R."/>
            <person name="Moran D.A.P."/>
            <person name="Shinohara A."/>
            <person name="Yoshida Y."/>
            <person name="Fujiwara M."/>
            <person name="Mori M."/>
            <person name="Tomita M."/>
            <person name="Arakawa K."/>
        </authorList>
    </citation>
    <scope>NUCLEOTIDE SEQUENCE [LARGE SCALE GENOMIC DNA]</scope>
</reference>
<dbReference type="AlphaFoldDB" id="A0A4Y2JRB3"/>
<dbReference type="EMBL" id="BGPR01003781">
    <property type="protein sequence ID" value="GBM92335.1"/>
    <property type="molecule type" value="Genomic_DNA"/>
</dbReference>
<gene>
    <name evidence="1" type="ORF">AVEN_40996_1</name>
</gene>
<evidence type="ECO:0000313" key="1">
    <source>
        <dbReference type="EMBL" id="GBM92335.1"/>
    </source>
</evidence>
<sequence>MFTSFLNKCMEYVTKHFGARSIVVFYGYPDEPTEKSTKSAELFRRRNKYVAENVEFDETMLLTMPKEKSLSNENNNRRFISMLIKKIADENITVPQVVED</sequence>
<proteinExistence type="predicted"/>
<name>A0A4Y2JRB3_ARAVE</name>
<organism evidence="1 2">
    <name type="scientific">Araneus ventricosus</name>
    <name type="common">Orbweaver spider</name>
    <name type="synonym">Epeira ventricosa</name>
    <dbReference type="NCBI Taxonomy" id="182803"/>
    <lineage>
        <taxon>Eukaryota</taxon>
        <taxon>Metazoa</taxon>
        <taxon>Ecdysozoa</taxon>
        <taxon>Arthropoda</taxon>
        <taxon>Chelicerata</taxon>
        <taxon>Arachnida</taxon>
        <taxon>Araneae</taxon>
        <taxon>Araneomorphae</taxon>
        <taxon>Entelegynae</taxon>
        <taxon>Araneoidea</taxon>
        <taxon>Araneidae</taxon>
        <taxon>Araneus</taxon>
    </lineage>
</organism>
<comment type="caution">
    <text evidence="1">The sequence shown here is derived from an EMBL/GenBank/DDBJ whole genome shotgun (WGS) entry which is preliminary data.</text>
</comment>
<protein>
    <submittedName>
        <fullName evidence="1">Uncharacterized protein</fullName>
    </submittedName>
</protein>
<accession>A0A4Y2JRB3</accession>
<keyword evidence="2" id="KW-1185">Reference proteome</keyword>
<evidence type="ECO:0000313" key="2">
    <source>
        <dbReference type="Proteomes" id="UP000499080"/>
    </source>
</evidence>
<dbReference type="Proteomes" id="UP000499080">
    <property type="component" value="Unassembled WGS sequence"/>
</dbReference>